<accession>A0A6G7PXR2</accession>
<evidence type="ECO:0000313" key="1">
    <source>
        <dbReference type="EMBL" id="QIJ72311.1"/>
    </source>
</evidence>
<dbReference type="SUPFAM" id="SSF52402">
    <property type="entry name" value="Adenine nucleotide alpha hydrolases-like"/>
    <property type="match status" value="1"/>
</dbReference>
<dbReference type="Proteomes" id="UP000502179">
    <property type="component" value="Chromosome"/>
</dbReference>
<organism evidence="1 2">
    <name type="scientific">Thermosulfuriphilus ammonigenes</name>
    <dbReference type="NCBI Taxonomy" id="1936021"/>
    <lineage>
        <taxon>Bacteria</taxon>
        <taxon>Pseudomonadati</taxon>
        <taxon>Thermodesulfobacteriota</taxon>
        <taxon>Thermodesulfobacteria</taxon>
        <taxon>Thermodesulfobacteriales</taxon>
        <taxon>Thermodesulfobacteriaceae</taxon>
        <taxon>Thermosulfuriphilus</taxon>
    </lineage>
</organism>
<name>A0A6G7PXR2_9BACT</name>
<dbReference type="KEGG" id="tav:G4V39_08520"/>
<reference evidence="1 2" key="1">
    <citation type="submission" date="2020-02" db="EMBL/GenBank/DDBJ databases">
        <title>Genome analysis of Thermosulfuriphilus ammonigenes ST65T, an anaerobic thermophilic chemolithoautotrophic bacterium isolated from a deep-sea hydrothermal vent.</title>
        <authorList>
            <person name="Slobodkina G."/>
            <person name="Allioux M."/>
            <person name="Merkel A."/>
            <person name="Alain K."/>
            <person name="Jebbar M."/>
            <person name="Slobodkin A."/>
        </authorList>
    </citation>
    <scope>NUCLEOTIDE SEQUENCE [LARGE SCALE GENOMIC DNA]</scope>
    <source>
        <strain evidence="1 2">ST65</strain>
    </source>
</reference>
<dbReference type="EMBL" id="CP048877">
    <property type="protein sequence ID" value="QIJ72311.1"/>
    <property type="molecule type" value="Genomic_DNA"/>
</dbReference>
<dbReference type="AlphaFoldDB" id="A0A6G7PXR2"/>
<evidence type="ECO:0000313" key="2">
    <source>
        <dbReference type="Proteomes" id="UP000502179"/>
    </source>
</evidence>
<protein>
    <submittedName>
        <fullName evidence="1">Universal stress protein</fullName>
    </submittedName>
</protein>
<keyword evidence="2" id="KW-1185">Reference proteome</keyword>
<sequence>MNKKWKEISRKIEATFGAAAFAEAGEFEAAREILKEGFTEGHVLLGVEGEALDRKACRYALNLCRSTRASLQVIQALPVNDRAMLKAASIRSEALVRETLVSMGLEIPLQVITVSGTLEQILLFYLTHVKGIISVVIAGGKRRFRQTYSRIIREAPCPVVLVSAK</sequence>
<proteinExistence type="predicted"/>
<dbReference type="Gene3D" id="3.40.50.620">
    <property type="entry name" value="HUPs"/>
    <property type="match status" value="1"/>
</dbReference>
<dbReference type="InterPro" id="IPR014729">
    <property type="entry name" value="Rossmann-like_a/b/a_fold"/>
</dbReference>
<dbReference type="RefSeq" id="WP_166032529.1">
    <property type="nucleotide sequence ID" value="NZ_CP048877.1"/>
</dbReference>
<gene>
    <name evidence="1" type="ORF">G4V39_08520</name>
</gene>